<name>D6WWK6_TRICA</name>
<evidence type="ECO:0000256" key="1">
    <source>
        <dbReference type="ARBA" id="ARBA00022729"/>
    </source>
</evidence>
<dbReference type="PANTHER" id="PTHR10036">
    <property type="entry name" value="CD59 GLYCOPROTEIN"/>
    <property type="match status" value="1"/>
</dbReference>
<dbReference type="PANTHER" id="PTHR10036:SF3">
    <property type="entry name" value="PROTEIN SLEEPLESS-RELATED"/>
    <property type="match status" value="1"/>
</dbReference>
<feature type="signal peptide" evidence="3">
    <location>
        <begin position="1"/>
        <end position="18"/>
    </location>
</feature>
<evidence type="ECO:0000256" key="2">
    <source>
        <dbReference type="ARBA" id="ARBA00023157"/>
    </source>
</evidence>
<reference evidence="4 5" key="1">
    <citation type="journal article" date="2008" name="Nature">
        <title>The genome of the model beetle and pest Tribolium castaneum.</title>
        <authorList>
            <consortium name="Tribolium Genome Sequencing Consortium"/>
            <person name="Richards S."/>
            <person name="Gibbs R.A."/>
            <person name="Weinstock G.M."/>
            <person name="Brown S.J."/>
            <person name="Denell R."/>
            <person name="Beeman R.W."/>
            <person name="Gibbs R."/>
            <person name="Beeman R.W."/>
            <person name="Brown S.J."/>
            <person name="Bucher G."/>
            <person name="Friedrich M."/>
            <person name="Grimmelikhuijzen C.J."/>
            <person name="Klingler M."/>
            <person name="Lorenzen M."/>
            <person name="Richards S."/>
            <person name="Roth S."/>
            <person name="Schroder R."/>
            <person name="Tautz D."/>
            <person name="Zdobnov E.M."/>
            <person name="Muzny D."/>
            <person name="Gibbs R.A."/>
            <person name="Weinstock G.M."/>
            <person name="Attaway T."/>
            <person name="Bell S."/>
            <person name="Buhay C.J."/>
            <person name="Chandrabose M.N."/>
            <person name="Chavez D."/>
            <person name="Clerk-Blankenburg K.P."/>
            <person name="Cree A."/>
            <person name="Dao M."/>
            <person name="Davis C."/>
            <person name="Chacko J."/>
            <person name="Dinh H."/>
            <person name="Dugan-Rocha S."/>
            <person name="Fowler G."/>
            <person name="Garner T.T."/>
            <person name="Garnes J."/>
            <person name="Gnirke A."/>
            <person name="Hawes A."/>
            <person name="Hernandez J."/>
            <person name="Hines S."/>
            <person name="Holder M."/>
            <person name="Hume J."/>
            <person name="Jhangiani S.N."/>
            <person name="Joshi V."/>
            <person name="Khan Z.M."/>
            <person name="Jackson L."/>
            <person name="Kovar C."/>
            <person name="Kowis A."/>
            <person name="Lee S."/>
            <person name="Lewis L.R."/>
            <person name="Margolis J."/>
            <person name="Morgan M."/>
            <person name="Nazareth L.V."/>
            <person name="Nguyen N."/>
            <person name="Okwuonu G."/>
            <person name="Parker D."/>
            <person name="Richards S."/>
            <person name="Ruiz S.J."/>
            <person name="Santibanez J."/>
            <person name="Savard J."/>
            <person name="Scherer S.E."/>
            <person name="Schneider B."/>
            <person name="Sodergren E."/>
            <person name="Tautz D."/>
            <person name="Vattahil S."/>
            <person name="Villasana D."/>
            <person name="White C.S."/>
            <person name="Wright R."/>
            <person name="Park Y."/>
            <person name="Beeman R.W."/>
            <person name="Lord J."/>
            <person name="Oppert B."/>
            <person name="Lorenzen M."/>
            <person name="Brown S."/>
            <person name="Wang L."/>
            <person name="Savard J."/>
            <person name="Tautz D."/>
            <person name="Richards S."/>
            <person name="Weinstock G."/>
            <person name="Gibbs R.A."/>
            <person name="Liu Y."/>
            <person name="Worley K."/>
            <person name="Weinstock G."/>
            <person name="Elsik C.G."/>
            <person name="Reese J.T."/>
            <person name="Elhaik E."/>
            <person name="Landan G."/>
            <person name="Graur D."/>
            <person name="Arensburger P."/>
            <person name="Atkinson P."/>
            <person name="Beeman R.W."/>
            <person name="Beidler J."/>
            <person name="Brown S.J."/>
            <person name="Demuth J.P."/>
            <person name="Drury D.W."/>
            <person name="Du Y.Z."/>
            <person name="Fujiwara H."/>
            <person name="Lorenzen M."/>
            <person name="Maselli V."/>
            <person name="Osanai M."/>
            <person name="Park Y."/>
            <person name="Robertson H.M."/>
            <person name="Tu Z."/>
            <person name="Wang J.J."/>
            <person name="Wang S."/>
            <person name="Richards S."/>
            <person name="Song H."/>
            <person name="Zhang L."/>
            <person name="Sodergren E."/>
            <person name="Werner D."/>
            <person name="Stanke M."/>
            <person name="Morgenstern B."/>
            <person name="Solovyev V."/>
            <person name="Kosarev P."/>
            <person name="Brown G."/>
            <person name="Chen H.C."/>
            <person name="Ermolaeva O."/>
            <person name="Hlavina W."/>
            <person name="Kapustin Y."/>
            <person name="Kiryutin B."/>
            <person name="Kitts P."/>
            <person name="Maglott D."/>
            <person name="Pruitt K."/>
            <person name="Sapojnikov V."/>
            <person name="Souvorov A."/>
            <person name="Mackey A.J."/>
            <person name="Waterhouse R.M."/>
            <person name="Wyder S."/>
            <person name="Zdobnov E.M."/>
            <person name="Zdobnov E.M."/>
            <person name="Wyder S."/>
            <person name="Kriventseva E.V."/>
            <person name="Kadowaki T."/>
            <person name="Bork P."/>
            <person name="Aranda M."/>
            <person name="Bao R."/>
            <person name="Beermann A."/>
            <person name="Berns N."/>
            <person name="Bolognesi R."/>
            <person name="Bonneton F."/>
            <person name="Bopp D."/>
            <person name="Brown S.J."/>
            <person name="Bucher G."/>
            <person name="Butts T."/>
            <person name="Chaumot A."/>
            <person name="Denell R.E."/>
            <person name="Ferrier D.E."/>
            <person name="Friedrich M."/>
            <person name="Gordon C.M."/>
            <person name="Jindra M."/>
            <person name="Klingler M."/>
            <person name="Lan Q."/>
            <person name="Lattorff H.M."/>
            <person name="Laudet V."/>
            <person name="von Levetsow C."/>
            <person name="Liu Z."/>
            <person name="Lutz R."/>
            <person name="Lynch J.A."/>
            <person name="da Fonseca R.N."/>
            <person name="Posnien N."/>
            <person name="Reuter R."/>
            <person name="Roth S."/>
            <person name="Savard J."/>
            <person name="Schinko J.B."/>
            <person name="Schmitt C."/>
            <person name="Schoppmeier M."/>
            <person name="Schroder R."/>
            <person name="Shippy T.D."/>
            <person name="Simonnet F."/>
            <person name="Marques-Souza H."/>
            <person name="Tautz D."/>
            <person name="Tomoyasu Y."/>
            <person name="Trauner J."/>
            <person name="Van der Zee M."/>
            <person name="Vervoort M."/>
            <person name="Wittkopp N."/>
            <person name="Wimmer E.A."/>
            <person name="Yang X."/>
            <person name="Jones A.K."/>
            <person name="Sattelle D.B."/>
            <person name="Ebert P.R."/>
            <person name="Nelson D."/>
            <person name="Scott J.G."/>
            <person name="Beeman R.W."/>
            <person name="Muthukrishnan S."/>
            <person name="Kramer K.J."/>
            <person name="Arakane Y."/>
            <person name="Beeman R.W."/>
            <person name="Zhu Q."/>
            <person name="Hogenkamp D."/>
            <person name="Dixit R."/>
            <person name="Oppert B."/>
            <person name="Jiang H."/>
            <person name="Zou Z."/>
            <person name="Marshall J."/>
            <person name="Elpidina E."/>
            <person name="Vinokurov K."/>
            <person name="Oppert C."/>
            <person name="Zou Z."/>
            <person name="Evans J."/>
            <person name="Lu Z."/>
            <person name="Zhao P."/>
            <person name="Sumathipala N."/>
            <person name="Altincicek B."/>
            <person name="Vilcinskas A."/>
            <person name="Williams M."/>
            <person name="Hultmark D."/>
            <person name="Hetru C."/>
            <person name="Jiang H."/>
            <person name="Grimmelikhuijzen C.J."/>
            <person name="Hauser F."/>
            <person name="Cazzamali G."/>
            <person name="Williamson M."/>
            <person name="Park Y."/>
            <person name="Li B."/>
            <person name="Tanaka Y."/>
            <person name="Predel R."/>
            <person name="Neupert S."/>
            <person name="Schachtner J."/>
            <person name="Verleyen P."/>
            <person name="Raible F."/>
            <person name="Bork P."/>
            <person name="Friedrich M."/>
            <person name="Walden K.K."/>
            <person name="Robertson H.M."/>
            <person name="Angeli S."/>
            <person name="Foret S."/>
            <person name="Bucher G."/>
            <person name="Schuetz S."/>
            <person name="Maleszka R."/>
            <person name="Wimmer E.A."/>
            <person name="Beeman R.W."/>
            <person name="Lorenzen M."/>
            <person name="Tomoyasu Y."/>
            <person name="Miller S.C."/>
            <person name="Grossmann D."/>
            <person name="Bucher G."/>
        </authorList>
    </citation>
    <scope>NUCLEOTIDE SEQUENCE [LARGE SCALE GENOMIC DNA]</scope>
    <source>
        <strain evidence="4 5">Georgia GA2</strain>
    </source>
</reference>
<evidence type="ECO:0000313" key="4">
    <source>
        <dbReference type="EMBL" id="EFA08724.1"/>
    </source>
</evidence>
<evidence type="ECO:0000256" key="3">
    <source>
        <dbReference type="SAM" id="SignalP"/>
    </source>
</evidence>
<sequence length="389" mass="42648">MYQSQIIVLLALVPLLLAQSTKMCYSCQGNCTVTSDVTKCLSPDDKCYAFEDSQNGFVIQSKGCVSSILAESLCNDNSKCYTCDYDLCNTIVDPGAKNCYVCIDECSEPPQQHNCQEVLTASETRIVKAACLSYTIQNGDEVTVSKGCIHDDSVIRSTCSISNIKYPQITCAMCGSNLCNGETVPEEVTTVDECYYCDQDCAEPLQTQKCVDVVGEGVSTKCAALEFTSGGQKYEMKGCVEDNAQIRANCTLVNQLGGNCTLCDTNLCNGNHKQVDSVEECYHCEMDCDVVEIVKCADVLGDKVAKCVSAVIIDGDEKIEWRGCVEDSDENRDYCHTIKEEGGNCTICDTNLCNVKEKDDTSKEEENNASLRNETTVYVFLIIFLIKFA</sequence>
<proteinExistence type="predicted"/>
<protein>
    <recommendedName>
        <fullName evidence="6">DUF753 domain-containing protein</fullName>
    </recommendedName>
</protein>
<dbReference type="AlphaFoldDB" id="D6WWK6"/>
<dbReference type="OrthoDB" id="6715807at2759"/>
<organism evidence="4 5">
    <name type="scientific">Tribolium castaneum</name>
    <name type="common">Red flour beetle</name>
    <dbReference type="NCBI Taxonomy" id="7070"/>
    <lineage>
        <taxon>Eukaryota</taxon>
        <taxon>Metazoa</taxon>
        <taxon>Ecdysozoa</taxon>
        <taxon>Arthropoda</taxon>
        <taxon>Hexapoda</taxon>
        <taxon>Insecta</taxon>
        <taxon>Pterygota</taxon>
        <taxon>Neoptera</taxon>
        <taxon>Endopterygota</taxon>
        <taxon>Coleoptera</taxon>
        <taxon>Polyphaga</taxon>
        <taxon>Cucujiformia</taxon>
        <taxon>Tenebrionidae</taxon>
        <taxon>Tenebrionidae incertae sedis</taxon>
        <taxon>Tribolium</taxon>
    </lineage>
</organism>
<keyword evidence="2" id="KW-1015">Disulfide bond</keyword>
<gene>
    <name evidence="4" type="primary">AUGUSTUS-3.0.2_06398</name>
    <name evidence="4" type="ORF">TcasGA2_TC006398</name>
</gene>
<evidence type="ECO:0008006" key="6">
    <source>
        <dbReference type="Google" id="ProtNLM"/>
    </source>
</evidence>
<keyword evidence="1 3" id="KW-0732">Signal</keyword>
<dbReference type="Proteomes" id="UP000007266">
    <property type="component" value="Linkage group 8"/>
</dbReference>
<dbReference type="InParanoid" id="D6WWK6"/>
<evidence type="ECO:0000313" key="5">
    <source>
        <dbReference type="Proteomes" id="UP000007266"/>
    </source>
</evidence>
<dbReference type="PhylomeDB" id="D6WWK6"/>
<dbReference type="KEGG" id="tca:663683"/>
<dbReference type="HOGENOM" id="CLU_710460_0_0_1"/>
<keyword evidence="5" id="KW-1185">Reference proteome</keyword>
<accession>D6WWK6</accession>
<reference evidence="4 5" key="2">
    <citation type="journal article" date="2010" name="Nucleic Acids Res.">
        <title>BeetleBase in 2010: revisions to provide comprehensive genomic information for Tribolium castaneum.</title>
        <authorList>
            <person name="Kim H.S."/>
            <person name="Murphy T."/>
            <person name="Xia J."/>
            <person name="Caragea D."/>
            <person name="Park Y."/>
            <person name="Beeman R.W."/>
            <person name="Lorenzen M.D."/>
            <person name="Butcher S."/>
            <person name="Manak J.R."/>
            <person name="Brown S.J."/>
        </authorList>
    </citation>
    <scope>GENOME REANNOTATION</scope>
    <source>
        <strain evidence="4 5">Georgia GA2</strain>
    </source>
</reference>
<dbReference type="EMBL" id="KQ971361">
    <property type="protein sequence ID" value="EFA08724.1"/>
    <property type="molecule type" value="Genomic_DNA"/>
</dbReference>
<feature type="chain" id="PRO_5003089968" description="DUF753 domain-containing protein" evidence="3">
    <location>
        <begin position="19"/>
        <end position="389"/>
    </location>
</feature>